<keyword evidence="3" id="KW-1185">Reference proteome</keyword>
<feature type="transmembrane region" description="Helical" evidence="1">
    <location>
        <begin position="77"/>
        <end position="97"/>
    </location>
</feature>
<feature type="transmembrane region" description="Helical" evidence="1">
    <location>
        <begin position="12"/>
        <end position="30"/>
    </location>
</feature>
<sequence>MEKIFVKTCSWLGFTLLILCIFSALFDISIFESSFIVFYSLSLLGFIIGFMGWILLKFHTLSSVTKIVGKVGFYGNLVIMILFFPPISHVWGTLIFGP</sequence>
<dbReference type="Proteomes" id="UP000435187">
    <property type="component" value="Unassembled WGS sequence"/>
</dbReference>
<organism evidence="2 3">
    <name type="scientific">Gracilibacillus thailandensis</name>
    <dbReference type="NCBI Taxonomy" id="563735"/>
    <lineage>
        <taxon>Bacteria</taxon>
        <taxon>Bacillati</taxon>
        <taxon>Bacillota</taxon>
        <taxon>Bacilli</taxon>
        <taxon>Bacillales</taxon>
        <taxon>Bacillaceae</taxon>
        <taxon>Gracilibacillus</taxon>
    </lineage>
</organism>
<keyword evidence="1" id="KW-0812">Transmembrane</keyword>
<evidence type="ECO:0000313" key="3">
    <source>
        <dbReference type="Proteomes" id="UP000435187"/>
    </source>
</evidence>
<proteinExistence type="predicted"/>
<protein>
    <recommendedName>
        <fullName evidence="4">MFS transporter</fullName>
    </recommendedName>
</protein>
<evidence type="ECO:0008006" key="4">
    <source>
        <dbReference type="Google" id="ProtNLM"/>
    </source>
</evidence>
<dbReference type="EMBL" id="WJEE01000061">
    <property type="protein sequence ID" value="MRI68349.1"/>
    <property type="molecule type" value="Genomic_DNA"/>
</dbReference>
<accession>A0A6N7R543</accession>
<dbReference type="RefSeq" id="WP_153836838.1">
    <property type="nucleotide sequence ID" value="NZ_JBHUMW010000029.1"/>
</dbReference>
<evidence type="ECO:0000256" key="1">
    <source>
        <dbReference type="SAM" id="Phobius"/>
    </source>
</evidence>
<reference evidence="2 3" key="1">
    <citation type="submission" date="2019-10" db="EMBL/GenBank/DDBJ databases">
        <title>Gracilibacillus salitolerans sp. nov., a moderate halophile isolated from a saline soil in northwest China.</title>
        <authorList>
            <person name="Gan L."/>
        </authorList>
    </citation>
    <scope>NUCLEOTIDE SEQUENCE [LARGE SCALE GENOMIC DNA]</scope>
    <source>
        <strain evidence="2 3">TP2-8</strain>
    </source>
</reference>
<keyword evidence="1" id="KW-0472">Membrane</keyword>
<comment type="caution">
    <text evidence="2">The sequence shown here is derived from an EMBL/GenBank/DDBJ whole genome shotgun (WGS) entry which is preliminary data.</text>
</comment>
<name>A0A6N7R543_9BACI</name>
<evidence type="ECO:0000313" key="2">
    <source>
        <dbReference type="EMBL" id="MRI68349.1"/>
    </source>
</evidence>
<dbReference type="AlphaFoldDB" id="A0A6N7R543"/>
<gene>
    <name evidence="2" type="ORF">GH885_18745</name>
</gene>
<keyword evidence="1" id="KW-1133">Transmembrane helix</keyword>
<feature type="transmembrane region" description="Helical" evidence="1">
    <location>
        <begin position="36"/>
        <end position="56"/>
    </location>
</feature>